<dbReference type="PANTHER" id="PTHR21411:SF0">
    <property type="entry name" value="REGULATORY PROTEIN ZESTE"/>
    <property type="match status" value="1"/>
</dbReference>
<reference evidence="9" key="1">
    <citation type="submission" date="2022-01" db="EMBL/GenBank/DDBJ databases">
        <authorList>
            <person name="King R."/>
        </authorList>
    </citation>
    <scope>NUCLEOTIDE SEQUENCE</scope>
</reference>
<comment type="function">
    <text evidence="5">Involved in transvection phenomena (= synapsis-dependent gene expression), where the synaptic pairing of chromosomes carrying genes with which zeste interacts influences the expression of these genes. Zeste binds to DNA and stimulates transcription from a nearby promoter.</text>
</comment>
<evidence type="ECO:0000256" key="4">
    <source>
        <dbReference type="ARBA" id="ARBA00023163"/>
    </source>
</evidence>
<dbReference type="InterPro" id="IPR028002">
    <property type="entry name" value="Myb_DNA-bind_5"/>
</dbReference>
<accession>A0A9P0CGW9</accession>
<keyword evidence="4" id="KW-0804">Transcription</keyword>
<evidence type="ECO:0000256" key="1">
    <source>
        <dbReference type="ARBA" id="ARBA00011764"/>
    </source>
</evidence>
<feature type="region of interest" description="Disordered" evidence="7">
    <location>
        <begin position="215"/>
        <end position="244"/>
    </location>
</feature>
<evidence type="ECO:0000256" key="6">
    <source>
        <dbReference type="SAM" id="Coils"/>
    </source>
</evidence>
<keyword evidence="3" id="KW-0805">Transcription regulation</keyword>
<dbReference type="AlphaFoldDB" id="A0A9P0CGW9"/>
<sequence length="315" mass="36379">MDVSKEKRNRGPNYSQSEKDLLISLVAKHKNILENKKTDAVTIHEKDAAWDRVGREFNSIVPNCTKRSVESLRKFYENKKKDMRKRTANERMEFMRTGGGPPPPKQTCTTSDELLLSLMNHKTVYGLDNPFDGDRDMKNNHNDPIETAVDSATSSYSHNHSGEVAVDYQLERGDENKSYAASSGSNKKTAKNEMTQGWKNYKILDLQTIPFVEIENSEQNNPDKSNKETPNKSLKNSQNLRRRRPATVVRTLTSNHIAEKYNMLLDKRLIICNYEEGRLKQNIVNEKEEQELRKQALKLDVEIKKETLRQLQENH</sequence>
<dbReference type="Pfam" id="PF13873">
    <property type="entry name" value="Myb_DNA-bind_5"/>
    <property type="match status" value="1"/>
</dbReference>
<name>A0A9P0CGW9_9CUCU</name>
<evidence type="ECO:0000256" key="7">
    <source>
        <dbReference type="SAM" id="MobiDB-lite"/>
    </source>
</evidence>
<dbReference type="EMBL" id="OV651813">
    <property type="protein sequence ID" value="CAH1099685.1"/>
    <property type="molecule type" value="Genomic_DNA"/>
</dbReference>
<proteinExistence type="predicted"/>
<evidence type="ECO:0000256" key="5">
    <source>
        <dbReference type="ARBA" id="ARBA00025466"/>
    </source>
</evidence>
<evidence type="ECO:0000256" key="3">
    <source>
        <dbReference type="ARBA" id="ARBA00023015"/>
    </source>
</evidence>
<dbReference type="OrthoDB" id="6134189at2759"/>
<dbReference type="SMART" id="SM00717">
    <property type="entry name" value="SANT"/>
    <property type="match status" value="1"/>
</dbReference>
<keyword evidence="10" id="KW-1185">Reference proteome</keyword>
<keyword evidence="6" id="KW-0175">Coiled coil</keyword>
<evidence type="ECO:0000313" key="9">
    <source>
        <dbReference type="EMBL" id="CAH1099685.1"/>
    </source>
</evidence>
<protein>
    <recommendedName>
        <fullName evidence="2">Regulatory protein zeste</fullName>
    </recommendedName>
</protein>
<evidence type="ECO:0000259" key="8">
    <source>
        <dbReference type="SMART" id="SM00717"/>
    </source>
</evidence>
<evidence type="ECO:0000313" key="10">
    <source>
        <dbReference type="Proteomes" id="UP001153636"/>
    </source>
</evidence>
<dbReference type="PANTHER" id="PTHR21411">
    <property type="entry name" value="APONTIC"/>
    <property type="match status" value="1"/>
</dbReference>
<dbReference type="Proteomes" id="UP001153636">
    <property type="component" value="Chromosome 1"/>
</dbReference>
<gene>
    <name evidence="9" type="ORF">PSYICH_LOCUS1013</name>
</gene>
<feature type="coiled-coil region" evidence="6">
    <location>
        <begin position="280"/>
        <end position="314"/>
    </location>
</feature>
<comment type="subunit">
    <text evidence="1">Self-associates forming complexes of several hundred monomers.</text>
</comment>
<organism evidence="9 10">
    <name type="scientific">Psylliodes chrysocephalus</name>
    <dbReference type="NCBI Taxonomy" id="3402493"/>
    <lineage>
        <taxon>Eukaryota</taxon>
        <taxon>Metazoa</taxon>
        <taxon>Ecdysozoa</taxon>
        <taxon>Arthropoda</taxon>
        <taxon>Hexapoda</taxon>
        <taxon>Insecta</taxon>
        <taxon>Pterygota</taxon>
        <taxon>Neoptera</taxon>
        <taxon>Endopterygota</taxon>
        <taxon>Coleoptera</taxon>
        <taxon>Polyphaga</taxon>
        <taxon>Cucujiformia</taxon>
        <taxon>Chrysomeloidea</taxon>
        <taxon>Chrysomelidae</taxon>
        <taxon>Galerucinae</taxon>
        <taxon>Alticini</taxon>
        <taxon>Psylliodes</taxon>
    </lineage>
</organism>
<evidence type="ECO:0000256" key="2">
    <source>
        <dbReference type="ARBA" id="ARBA00016807"/>
    </source>
</evidence>
<dbReference type="InterPro" id="IPR001005">
    <property type="entry name" value="SANT/Myb"/>
</dbReference>
<feature type="domain" description="Myb-like" evidence="8">
    <location>
        <begin position="10"/>
        <end position="82"/>
    </location>
</feature>